<dbReference type="InterPro" id="IPR004143">
    <property type="entry name" value="BPL_LPL_catalytic"/>
</dbReference>
<reference evidence="2" key="1">
    <citation type="journal article" date="2020" name="mSystems">
        <title>Genome- and Community-Level Interaction Insights into Carbon Utilization and Element Cycling Functions of Hydrothermarchaeota in Hydrothermal Sediment.</title>
        <authorList>
            <person name="Zhou Z."/>
            <person name="Liu Y."/>
            <person name="Xu W."/>
            <person name="Pan J."/>
            <person name="Luo Z.H."/>
            <person name="Li M."/>
        </authorList>
    </citation>
    <scope>NUCLEOTIDE SEQUENCE [LARGE SCALE GENOMIC DNA]</scope>
    <source>
        <strain evidence="2">SpSt-339</strain>
    </source>
</reference>
<organism evidence="2">
    <name type="scientific">Schlesneria paludicola</name>
    <dbReference type="NCBI Taxonomy" id="360056"/>
    <lineage>
        <taxon>Bacteria</taxon>
        <taxon>Pseudomonadati</taxon>
        <taxon>Planctomycetota</taxon>
        <taxon>Planctomycetia</taxon>
        <taxon>Planctomycetales</taxon>
        <taxon>Planctomycetaceae</taxon>
        <taxon>Schlesneria</taxon>
    </lineage>
</organism>
<gene>
    <name evidence="2" type="ORF">ENQ76_00680</name>
</gene>
<dbReference type="SUPFAM" id="SSF55681">
    <property type="entry name" value="Class II aaRS and biotin synthetases"/>
    <property type="match status" value="1"/>
</dbReference>
<evidence type="ECO:0000313" key="2">
    <source>
        <dbReference type="EMBL" id="HEN13969.1"/>
    </source>
</evidence>
<protein>
    <recommendedName>
        <fullName evidence="1">BPL/LPL catalytic domain-containing protein</fullName>
    </recommendedName>
</protein>
<sequence>MTTARMDWTPGRRTSAALHVHLLGPTELEAALFLQDRVTAELAERRDTFGVLLLCEHPCGVTIGRHGSAADLRVDRGELNSRGVGVRWLHRGGGAWAHHTGQLVAYLMLPLARLGWTAPDYLQRLTRSLQAVGLEQRLTLAEAPAPGLAGRCGQSGFVGAAVRLGISQFGACLNVSVPRAALQVVDWGPGVRPTCLATERMRPLGMASIRECWIRHLAAACGYEHVQLWTGHPLLQATTRRISICAET</sequence>
<dbReference type="InterPro" id="IPR045864">
    <property type="entry name" value="aa-tRNA-synth_II/BPL/LPL"/>
</dbReference>
<dbReference type="PROSITE" id="PS51733">
    <property type="entry name" value="BPL_LPL_CATALYTIC"/>
    <property type="match status" value="1"/>
</dbReference>
<feature type="domain" description="BPL/LPL catalytic" evidence="1">
    <location>
        <begin position="46"/>
        <end position="225"/>
    </location>
</feature>
<dbReference type="Pfam" id="PF21948">
    <property type="entry name" value="LplA-B_cat"/>
    <property type="match status" value="1"/>
</dbReference>
<comment type="caution">
    <text evidence="2">The sequence shown here is derived from an EMBL/GenBank/DDBJ whole genome shotgun (WGS) entry which is preliminary data.</text>
</comment>
<dbReference type="EMBL" id="DSOK01000020">
    <property type="protein sequence ID" value="HEN13969.1"/>
    <property type="molecule type" value="Genomic_DNA"/>
</dbReference>
<accession>A0A7C2NVH1</accession>
<dbReference type="AlphaFoldDB" id="A0A7C2NVH1"/>
<evidence type="ECO:0000259" key="1">
    <source>
        <dbReference type="PROSITE" id="PS51733"/>
    </source>
</evidence>
<proteinExistence type="predicted"/>
<dbReference type="Gene3D" id="3.30.930.10">
    <property type="entry name" value="Bira Bifunctional Protein, Domain 2"/>
    <property type="match status" value="1"/>
</dbReference>
<name>A0A7C2NVH1_9PLAN</name>